<name>A0A6A6P357_9PEZI</name>
<evidence type="ECO:0000313" key="2">
    <source>
        <dbReference type="Proteomes" id="UP000799766"/>
    </source>
</evidence>
<sequence>MVVICVLGKLDEPLEDNHTLVERRLRRRAPMNSDSSSLCTRFKQQRLCRSTGKLRMRAAVSM</sequence>
<accession>A0A6A6P357</accession>
<dbReference type="Proteomes" id="UP000799766">
    <property type="component" value="Unassembled WGS sequence"/>
</dbReference>
<gene>
    <name evidence="1" type="ORF">BDY21DRAFT_341722</name>
</gene>
<evidence type="ECO:0000313" key="1">
    <source>
        <dbReference type="EMBL" id="KAF2458168.1"/>
    </source>
</evidence>
<dbReference type="EMBL" id="MU001678">
    <property type="protein sequence ID" value="KAF2458168.1"/>
    <property type="molecule type" value="Genomic_DNA"/>
</dbReference>
<proteinExistence type="predicted"/>
<keyword evidence="2" id="KW-1185">Reference proteome</keyword>
<dbReference type="AlphaFoldDB" id="A0A6A6P357"/>
<reference evidence="1" key="1">
    <citation type="journal article" date="2020" name="Stud. Mycol.">
        <title>101 Dothideomycetes genomes: a test case for predicting lifestyles and emergence of pathogens.</title>
        <authorList>
            <person name="Haridas S."/>
            <person name="Albert R."/>
            <person name="Binder M."/>
            <person name="Bloem J."/>
            <person name="Labutti K."/>
            <person name="Salamov A."/>
            <person name="Andreopoulos B."/>
            <person name="Baker S."/>
            <person name="Barry K."/>
            <person name="Bills G."/>
            <person name="Bluhm B."/>
            <person name="Cannon C."/>
            <person name="Castanera R."/>
            <person name="Culley D."/>
            <person name="Daum C."/>
            <person name="Ezra D."/>
            <person name="Gonzalez J."/>
            <person name="Henrissat B."/>
            <person name="Kuo A."/>
            <person name="Liang C."/>
            <person name="Lipzen A."/>
            <person name="Lutzoni F."/>
            <person name="Magnuson J."/>
            <person name="Mondo S."/>
            <person name="Nolan M."/>
            <person name="Ohm R."/>
            <person name="Pangilinan J."/>
            <person name="Park H.-J."/>
            <person name="Ramirez L."/>
            <person name="Alfaro M."/>
            <person name="Sun H."/>
            <person name="Tritt A."/>
            <person name="Yoshinaga Y."/>
            <person name="Zwiers L.-H."/>
            <person name="Turgeon B."/>
            <person name="Goodwin S."/>
            <person name="Spatafora J."/>
            <person name="Crous P."/>
            <person name="Grigoriev I."/>
        </authorList>
    </citation>
    <scope>NUCLEOTIDE SEQUENCE</scope>
    <source>
        <strain evidence="1">ATCC 16933</strain>
    </source>
</reference>
<organism evidence="1 2">
    <name type="scientific">Lineolata rhizophorae</name>
    <dbReference type="NCBI Taxonomy" id="578093"/>
    <lineage>
        <taxon>Eukaryota</taxon>
        <taxon>Fungi</taxon>
        <taxon>Dikarya</taxon>
        <taxon>Ascomycota</taxon>
        <taxon>Pezizomycotina</taxon>
        <taxon>Dothideomycetes</taxon>
        <taxon>Dothideomycetes incertae sedis</taxon>
        <taxon>Lineolatales</taxon>
        <taxon>Lineolataceae</taxon>
        <taxon>Lineolata</taxon>
    </lineage>
</organism>
<protein>
    <submittedName>
        <fullName evidence="1">Uncharacterized protein</fullName>
    </submittedName>
</protein>